<dbReference type="Pfam" id="PF00153">
    <property type="entry name" value="Mito_carr"/>
    <property type="match status" value="3"/>
</dbReference>
<dbReference type="SUPFAM" id="SSF103506">
    <property type="entry name" value="Mitochondrial carrier"/>
    <property type="match status" value="1"/>
</dbReference>
<dbReference type="HOGENOM" id="CLU_853801_0_0_1"/>
<keyword evidence="7" id="KW-1185">Reference proteome</keyword>
<dbReference type="KEGG" id="ptm:GSPATT00035539001"/>
<feature type="repeat" description="Solcar" evidence="4">
    <location>
        <begin position="5"/>
        <end position="93"/>
    </location>
</feature>
<sequence>MVEQQRVHFQGLLGATASLISTLAVQPLEVIKMVMIVKSNPANYRLTSTYGSAEYILINEGLNGFYRGLRPALVRNMSAGFLYFQMLSYATSVERNVSQDFLASFFARGLSNFITNPILLIETRAEVPGYQYTSLWKTAKTIAKQEGVMSFFKGGLTCSIKDSLFAGIYYVVYRKMHEMFLTSDSGFSPSITFLSGMIAGLVGTCASHPFEILRARLQTNYYHDQMTIMERFKSTYQNEGLYGFTILTICLDLLKVSVLDQLEKPLANSISFLLVEHLNHLLYGTQFHFLIVNLMQSLYKNKQIYSKNRNLFIIFLLFLYYKNQQF</sequence>
<evidence type="ECO:0000256" key="3">
    <source>
        <dbReference type="ARBA" id="ARBA00023136"/>
    </source>
</evidence>
<dbReference type="PROSITE" id="PS50920">
    <property type="entry name" value="SOLCAR"/>
    <property type="match status" value="2"/>
</dbReference>
<dbReference type="GO" id="GO:0016020">
    <property type="term" value="C:membrane"/>
    <property type="evidence" value="ECO:0007669"/>
    <property type="project" value="UniProtKB-SubCell"/>
</dbReference>
<keyword evidence="5" id="KW-0813">Transport</keyword>
<dbReference type="OMA" id="ALEGMNQ"/>
<feature type="repeat" description="Solcar" evidence="4">
    <location>
        <begin position="95"/>
        <end position="179"/>
    </location>
</feature>
<name>A0C6J3_PARTE</name>
<dbReference type="GO" id="GO:0015187">
    <property type="term" value="F:glycine transmembrane transporter activity"/>
    <property type="evidence" value="ECO:0000318"/>
    <property type="project" value="GO_Central"/>
</dbReference>
<comment type="subcellular location">
    <subcellularLocation>
        <location evidence="1">Membrane</location>
        <topology evidence="1">Multi-pass membrane protein</topology>
    </subcellularLocation>
</comment>
<keyword evidence="2 4" id="KW-0812">Transmembrane</keyword>
<proteinExistence type="inferred from homology"/>
<dbReference type="GeneID" id="5019592"/>
<keyword evidence="3 4" id="KW-0472">Membrane</keyword>
<dbReference type="RefSeq" id="XP_001433807.1">
    <property type="nucleotide sequence ID" value="XM_001433770.1"/>
</dbReference>
<dbReference type="InParanoid" id="A0C6J3"/>
<organism evidence="6 7">
    <name type="scientific">Paramecium tetraurelia</name>
    <dbReference type="NCBI Taxonomy" id="5888"/>
    <lineage>
        <taxon>Eukaryota</taxon>
        <taxon>Sar</taxon>
        <taxon>Alveolata</taxon>
        <taxon>Ciliophora</taxon>
        <taxon>Intramacronucleata</taxon>
        <taxon>Oligohymenophorea</taxon>
        <taxon>Peniculida</taxon>
        <taxon>Parameciidae</taxon>
        <taxon>Paramecium</taxon>
    </lineage>
</organism>
<protein>
    <recommendedName>
        <fullName evidence="8">Mitochondrial carrier protein</fullName>
    </recommendedName>
</protein>
<gene>
    <name evidence="6" type="ORF">GSPATT00035539001</name>
</gene>
<evidence type="ECO:0000256" key="5">
    <source>
        <dbReference type="RuleBase" id="RU000488"/>
    </source>
</evidence>
<dbReference type="STRING" id="5888.A0C6J3"/>
<dbReference type="EMBL" id="CT868044">
    <property type="protein sequence ID" value="CAK66410.1"/>
    <property type="molecule type" value="Genomic_DNA"/>
</dbReference>
<dbReference type="GO" id="GO:1904983">
    <property type="term" value="P:glycine import into mitochondrion"/>
    <property type="evidence" value="ECO:0000318"/>
    <property type="project" value="GO_Central"/>
</dbReference>
<dbReference type="InterPro" id="IPR018108">
    <property type="entry name" value="MCP_transmembrane"/>
</dbReference>
<dbReference type="Gene3D" id="1.50.40.10">
    <property type="entry name" value="Mitochondrial carrier domain"/>
    <property type="match status" value="1"/>
</dbReference>
<evidence type="ECO:0000256" key="4">
    <source>
        <dbReference type="PROSITE-ProRule" id="PRU00282"/>
    </source>
</evidence>
<evidence type="ECO:0000256" key="2">
    <source>
        <dbReference type="ARBA" id="ARBA00022692"/>
    </source>
</evidence>
<accession>A0C6J3</accession>
<evidence type="ECO:0000313" key="7">
    <source>
        <dbReference type="Proteomes" id="UP000000600"/>
    </source>
</evidence>
<dbReference type="PANTHER" id="PTHR46181:SF3">
    <property type="entry name" value="MITOCHONDRIAL GLYCINE TRANSPORTER"/>
    <property type="match status" value="1"/>
</dbReference>
<evidence type="ECO:0008006" key="8">
    <source>
        <dbReference type="Google" id="ProtNLM"/>
    </source>
</evidence>
<dbReference type="AlphaFoldDB" id="A0C6J3"/>
<dbReference type="Proteomes" id="UP000000600">
    <property type="component" value="Unassembled WGS sequence"/>
</dbReference>
<comment type="similarity">
    <text evidence="5">Belongs to the mitochondrial carrier (TC 2.A.29) family.</text>
</comment>
<reference evidence="6 7" key="1">
    <citation type="journal article" date="2006" name="Nature">
        <title>Global trends of whole-genome duplications revealed by the ciliate Paramecium tetraurelia.</title>
        <authorList>
            <consortium name="Genoscope"/>
            <person name="Aury J.-M."/>
            <person name="Jaillon O."/>
            <person name="Duret L."/>
            <person name="Noel B."/>
            <person name="Jubin C."/>
            <person name="Porcel B.M."/>
            <person name="Segurens B."/>
            <person name="Daubin V."/>
            <person name="Anthouard V."/>
            <person name="Aiach N."/>
            <person name="Arnaiz O."/>
            <person name="Billaut A."/>
            <person name="Beisson J."/>
            <person name="Blanc I."/>
            <person name="Bouhouche K."/>
            <person name="Camara F."/>
            <person name="Duharcourt S."/>
            <person name="Guigo R."/>
            <person name="Gogendeau D."/>
            <person name="Katinka M."/>
            <person name="Keller A.-M."/>
            <person name="Kissmehl R."/>
            <person name="Klotz C."/>
            <person name="Koll F."/>
            <person name="Le Moue A."/>
            <person name="Lepere C."/>
            <person name="Malinsky S."/>
            <person name="Nowacki M."/>
            <person name="Nowak J.K."/>
            <person name="Plattner H."/>
            <person name="Poulain J."/>
            <person name="Ruiz F."/>
            <person name="Serrano V."/>
            <person name="Zagulski M."/>
            <person name="Dessen P."/>
            <person name="Betermier M."/>
            <person name="Weissenbach J."/>
            <person name="Scarpelli C."/>
            <person name="Schachter V."/>
            <person name="Sperling L."/>
            <person name="Meyer E."/>
            <person name="Cohen J."/>
            <person name="Wincker P."/>
        </authorList>
    </citation>
    <scope>NUCLEOTIDE SEQUENCE [LARGE SCALE GENOMIC DNA]</scope>
    <source>
        <strain evidence="6 7">Stock d4-2</strain>
    </source>
</reference>
<dbReference type="GO" id="GO:0005739">
    <property type="term" value="C:mitochondrion"/>
    <property type="evidence" value="ECO:0000318"/>
    <property type="project" value="GO_Central"/>
</dbReference>
<dbReference type="PANTHER" id="PTHR46181">
    <property type="entry name" value="MITOCHONDRIAL GLYCINE TRANSPORTER"/>
    <property type="match status" value="1"/>
</dbReference>
<dbReference type="OrthoDB" id="409586at2759"/>
<evidence type="ECO:0000256" key="1">
    <source>
        <dbReference type="ARBA" id="ARBA00004141"/>
    </source>
</evidence>
<evidence type="ECO:0000313" key="6">
    <source>
        <dbReference type="EMBL" id="CAK66410.1"/>
    </source>
</evidence>
<dbReference type="eggNOG" id="KOG0766">
    <property type="taxonomic scope" value="Eukaryota"/>
</dbReference>
<dbReference type="InterPro" id="IPR023395">
    <property type="entry name" value="MCP_dom_sf"/>
</dbReference>